<dbReference type="GO" id="GO:0032259">
    <property type="term" value="P:methylation"/>
    <property type="evidence" value="ECO:0007669"/>
    <property type="project" value="UniProtKB-KW"/>
</dbReference>
<gene>
    <name evidence="2" type="ORF">BESB_006150</name>
</gene>
<proteinExistence type="predicted"/>
<keyword evidence="2" id="KW-0489">Methyltransferase</keyword>
<evidence type="ECO:0000313" key="2">
    <source>
        <dbReference type="EMBL" id="PFH38274.1"/>
    </source>
</evidence>
<dbReference type="GeneID" id="40305678"/>
<sequence length="475" mass="51411">MAAQNGESSPCGGVGPGHCGSASALVCSSPYFVVQKHPRSATRGFGLYATAALPAGFTFHEEAPVFALQQAMNKSLIRACCYCHRVVGDVGLQLRHFFAASNPDAHARLNQMPADSLPNPILSAAVMCPGGCGEAYCSQDCQAAHLQRCHRLLCVGPLGDRHPLVVFKRLALEQTENILLAAEAVCAVVVLAAENVCISVRGDAHPGAFAGGANDTAQFLQGNPADYRRLVVERSQEIRAEAERLFRVLLDYAHERWELLGEDSDDEDMDEDGREGTCEKERASVLETARRQLHAAFSSGGRMTPATPGPCGSPEHQPEARIVASFFVDSSELLSRIAGLFEKNNAHVVVPSPVNAYFRALLASPEARGPGALRETLEFILREKETAMIRVFGDDDDGDDEEDTCETPASSDQKETRRRMLATRFAGVPSEALLPAEGGGQQGEVERPRKALERLYVRMPFPMCMGLASIHLLRV</sequence>
<reference evidence="2 3" key="1">
    <citation type="submission" date="2017-09" db="EMBL/GenBank/DDBJ databases">
        <title>Genome sequencing of Besnoitia besnoiti strain Bb-Ger1.</title>
        <authorList>
            <person name="Schares G."/>
            <person name="Venepally P."/>
            <person name="Lorenzi H.A."/>
        </authorList>
    </citation>
    <scope>NUCLEOTIDE SEQUENCE [LARGE SCALE GENOMIC DNA]</scope>
    <source>
        <strain evidence="2 3">Bb-Ger1</strain>
    </source>
</reference>
<dbReference type="PANTHER" id="PTHR47436:SF1">
    <property type="entry name" value="SET DOMAIN-CONTAINING PROTEIN"/>
    <property type="match status" value="1"/>
</dbReference>
<dbReference type="EMBL" id="NWUJ01000001">
    <property type="protein sequence ID" value="PFH38274.1"/>
    <property type="molecule type" value="Genomic_DNA"/>
</dbReference>
<organism evidence="2 3">
    <name type="scientific">Besnoitia besnoiti</name>
    <name type="common">Apicomplexan protozoan</name>
    <dbReference type="NCBI Taxonomy" id="94643"/>
    <lineage>
        <taxon>Eukaryota</taxon>
        <taxon>Sar</taxon>
        <taxon>Alveolata</taxon>
        <taxon>Apicomplexa</taxon>
        <taxon>Conoidasida</taxon>
        <taxon>Coccidia</taxon>
        <taxon>Eucoccidiorida</taxon>
        <taxon>Eimeriorina</taxon>
        <taxon>Sarcocystidae</taxon>
        <taxon>Besnoitia</taxon>
    </lineage>
</organism>
<evidence type="ECO:0000256" key="1">
    <source>
        <dbReference type="SAM" id="MobiDB-lite"/>
    </source>
</evidence>
<dbReference type="VEuPathDB" id="ToxoDB:BESB_006150"/>
<accession>A0A2A9MLV9</accession>
<dbReference type="InterPro" id="IPR044237">
    <property type="entry name" value="ATXR2-like"/>
</dbReference>
<evidence type="ECO:0000313" key="3">
    <source>
        <dbReference type="Proteomes" id="UP000224006"/>
    </source>
</evidence>
<dbReference type="STRING" id="94643.A0A2A9MLV9"/>
<name>A0A2A9MLV9_BESBE</name>
<keyword evidence="2" id="KW-0808">Transferase</keyword>
<keyword evidence="3" id="KW-1185">Reference proteome</keyword>
<dbReference type="Proteomes" id="UP000224006">
    <property type="component" value="Chromosome I"/>
</dbReference>
<dbReference type="GO" id="GO:0008168">
    <property type="term" value="F:methyltransferase activity"/>
    <property type="evidence" value="ECO:0007669"/>
    <property type="project" value="UniProtKB-KW"/>
</dbReference>
<protein>
    <submittedName>
        <fullName evidence="2">Putative histone lysine methyltransferase, SET</fullName>
    </submittedName>
</protein>
<dbReference type="OrthoDB" id="446890at2759"/>
<comment type="caution">
    <text evidence="2">The sequence shown here is derived from an EMBL/GenBank/DDBJ whole genome shotgun (WGS) entry which is preliminary data.</text>
</comment>
<feature type="compositionally biased region" description="Acidic residues" evidence="1">
    <location>
        <begin position="394"/>
        <end position="405"/>
    </location>
</feature>
<dbReference type="AlphaFoldDB" id="A0A2A9MLV9"/>
<dbReference type="KEGG" id="bbes:BESB_006150"/>
<dbReference type="RefSeq" id="XP_029222283.1">
    <property type="nucleotide sequence ID" value="XM_029359370.1"/>
</dbReference>
<feature type="region of interest" description="Disordered" evidence="1">
    <location>
        <begin position="393"/>
        <end position="416"/>
    </location>
</feature>
<dbReference type="PANTHER" id="PTHR47436">
    <property type="entry name" value="HISTONE-LYSINE N-METHYLTRANSFERASE ATXR2"/>
    <property type="match status" value="1"/>
</dbReference>